<gene>
    <name evidence="2" type="ordered locus">Psta_0125</name>
</gene>
<dbReference type="InterPro" id="IPR012495">
    <property type="entry name" value="TadE-like_dom"/>
</dbReference>
<evidence type="ECO:0000313" key="2">
    <source>
        <dbReference type="EMBL" id="ADB14821.1"/>
    </source>
</evidence>
<proteinExistence type="predicted"/>
<accession>D2R0F3</accession>
<evidence type="ECO:0000259" key="1">
    <source>
        <dbReference type="Pfam" id="PF07811"/>
    </source>
</evidence>
<protein>
    <submittedName>
        <fullName evidence="2">TadE family protein</fullName>
    </submittedName>
</protein>
<name>D2R0F3_PIRSD</name>
<keyword evidence="3" id="KW-1185">Reference proteome</keyword>
<dbReference type="OrthoDB" id="286507at2"/>
<reference evidence="2 3" key="1">
    <citation type="journal article" date="2009" name="Stand. Genomic Sci.">
        <title>Complete genome sequence of Pirellula staleyi type strain (ATCC 27377).</title>
        <authorList>
            <person name="Clum A."/>
            <person name="Tindall B.J."/>
            <person name="Sikorski J."/>
            <person name="Ivanova N."/>
            <person name="Mavrommatis K."/>
            <person name="Lucas S."/>
            <person name="Glavina del Rio T."/>
            <person name="Nolan M."/>
            <person name="Chen F."/>
            <person name="Tice H."/>
            <person name="Pitluck S."/>
            <person name="Cheng J.F."/>
            <person name="Chertkov O."/>
            <person name="Brettin T."/>
            <person name="Han C."/>
            <person name="Detter J.C."/>
            <person name="Kuske C."/>
            <person name="Bruce D."/>
            <person name="Goodwin L."/>
            <person name="Ovchinikova G."/>
            <person name="Pati A."/>
            <person name="Mikhailova N."/>
            <person name="Chen A."/>
            <person name="Palaniappan K."/>
            <person name="Land M."/>
            <person name="Hauser L."/>
            <person name="Chang Y.J."/>
            <person name="Jeffries C.D."/>
            <person name="Chain P."/>
            <person name="Rohde M."/>
            <person name="Goker M."/>
            <person name="Bristow J."/>
            <person name="Eisen J.A."/>
            <person name="Markowitz V."/>
            <person name="Hugenholtz P."/>
            <person name="Kyrpides N.C."/>
            <person name="Klenk H.P."/>
            <person name="Lapidus A."/>
        </authorList>
    </citation>
    <scope>NUCLEOTIDE SEQUENCE [LARGE SCALE GENOMIC DNA]</scope>
    <source>
        <strain evidence="3">ATCC 27377 / DSM 6068 / ICPB 4128</strain>
    </source>
</reference>
<evidence type="ECO:0000313" key="3">
    <source>
        <dbReference type="Proteomes" id="UP000001887"/>
    </source>
</evidence>
<feature type="domain" description="TadE-like" evidence="1">
    <location>
        <begin position="24"/>
        <end position="66"/>
    </location>
</feature>
<dbReference type="EMBL" id="CP001848">
    <property type="protein sequence ID" value="ADB14821.1"/>
    <property type="molecule type" value="Genomic_DNA"/>
</dbReference>
<dbReference type="KEGG" id="psl:Psta_0125"/>
<dbReference type="STRING" id="530564.Psta_0125"/>
<organism evidence="2 3">
    <name type="scientific">Pirellula staleyi (strain ATCC 27377 / DSM 6068 / ICPB 4128)</name>
    <name type="common">Pirella staleyi</name>
    <dbReference type="NCBI Taxonomy" id="530564"/>
    <lineage>
        <taxon>Bacteria</taxon>
        <taxon>Pseudomonadati</taxon>
        <taxon>Planctomycetota</taxon>
        <taxon>Planctomycetia</taxon>
        <taxon>Pirellulales</taxon>
        <taxon>Pirellulaceae</taxon>
        <taxon>Pirellula</taxon>
    </lineage>
</organism>
<dbReference type="Proteomes" id="UP000001887">
    <property type="component" value="Chromosome"/>
</dbReference>
<sequence precursor="true">MIHRKFPIAKKRRGNRAAKRLRRGGTMVESAIVLSVVALLLLGMLELSLALVRSEVMAEAARRAARAAIVRGENAPNALGTWGPAELEVLGGDDHPVADAIAPILMTIDPDLVTIRIEWPDGGNAVDDRVEATVTCQHQSVVPLISNYVSIPLRGKSVMRVAH</sequence>
<dbReference type="AlphaFoldDB" id="D2R0F3"/>
<dbReference type="Pfam" id="PF07811">
    <property type="entry name" value="TadE"/>
    <property type="match status" value="1"/>
</dbReference>
<dbReference type="eggNOG" id="COG4961">
    <property type="taxonomic scope" value="Bacteria"/>
</dbReference>
<dbReference type="HOGENOM" id="CLU_141644_0_0_0"/>